<keyword evidence="4" id="KW-1185">Reference proteome</keyword>
<comment type="caution">
    <text evidence="3">The sequence shown here is derived from an EMBL/GenBank/DDBJ whole genome shotgun (WGS) entry which is preliminary data.</text>
</comment>
<feature type="domain" description="UspA" evidence="2">
    <location>
        <begin position="153"/>
        <end position="276"/>
    </location>
</feature>
<dbReference type="InterPro" id="IPR006016">
    <property type="entry name" value="UspA"/>
</dbReference>
<dbReference type="InterPro" id="IPR006015">
    <property type="entry name" value="Universal_stress_UspA"/>
</dbReference>
<dbReference type="CDD" id="cd00293">
    <property type="entry name" value="USP-like"/>
    <property type="match status" value="2"/>
</dbReference>
<dbReference type="PANTHER" id="PTHR46268">
    <property type="entry name" value="STRESS RESPONSE PROTEIN NHAX"/>
    <property type="match status" value="1"/>
</dbReference>
<dbReference type="Gene3D" id="3.40.50.620">
    <property type="entry name" value="HUPs"/>
    <property type="match status" value="2"/>
</dbReference>
<evidence type="ECO:0000313" key="3">
    <source>
        <dbReference type="EMBL" id="MFC4831319.1"/>
    </source>
</evidence>
<accession>A0ABV9RB11</accession>
<proteinExistence type="inferred from homology"/>
<protein>
    <submittedName>
        <fullName evidence="3">Universal stress protein</fullName>
    </submittedName>
</protein>
<dbReference type="RefSeq" id="WP_274186929.1">
    <property type="nucleotide sequence ID" value="NZ_BAABHN010000003.1"/>
</dbReference>
<gene>
    <name evidence="3" type="ORF">ACFPEL_02745</name>
</gene>
<dbReference type="PRINTS" id="PR01438">
    <property type="entry name" value="UNVRSLSTRESS"/>
</dbReference>
<reference evidence="4" key="1">
    <citation type="journal article" date="2019" name="Int. J. Syst. Evol. Microbiol.">
        <title>The Global Catalogue of Microorganisms (GCM) 10K type strain sequencing project: providing services to taxonomists for standard genome sequencing and annotation.</title>
        <authorList>
            <consortium name="The Broad Institute Genomics Platform"/>
            <consortium name="The Broad Institute Genome Sequencing Center for Infectious Disease"/>
            <person name="Wu L."/>
            <person name="Ma J."/>
        </authorList>
    </citation>
    <scope>NUCLEOTIDE SEQUENCE [LARGE SCALE GENOMIC DNA]</scope>
    <source>
        <strain evidence="4">CCUG 50347</strain>
    </source>
</reference>
<evidence type="ECO:0000259" key="2">
    <source>
        <dbReference type="Pfam" id="PF00582"/>
    </source>
</evidence>
<dbReference type="Proteomes" id="UP001595909">
    <property type="component" value="Unassembled WGS sequence"/>
</dbReference>
<evidence type="ECO:0000256" key="1">
    <source>
        <dbReference type="ARBA" id="ARBA00008791"/>
    </source>
</evidence>
<dbReference type="PANTHER" id="PTHR46268:SF6">
    <property type="entry name" value="UNIVERSAL STRESS PROTEIN UP12"/>
    <property type="match status" value="1"/>
</dbReference>
<sequence>MIDHSTPPAGVLVGVDGSPATAGAVRWAAREAARRHLPLDLVQVLPPSERPHDELRSPSGRAHALLEQAHQVAVATAPEVPVRLSVVDGVAGPSLVATASRARLLVIGARPGTGLADMGVGRTIAHVMGHAPCPVIVVPPDWEPAEDEASRGVLVGVDGSAEAVGAIAFGADVADRSRSTLVTVSVTPRLDGPDEETRRRYLAEAGAGIATTHPDLVVQEVLRRGAPSEALLDVARSGVSLVALGSRGRGAVGGALLGSTSQQVVRFAPCPVAVLPPRAAATWARPERTYAGEGA</sequence>
<dbReference type="EMBL" id="JBHSIM010000003">
    <property type="protein sequence ID" value="MFC4831319.1"/>
    <property type="molecule type" value="Genomic_DNA"/>
</dbReference>
<dbReference type="InterPro" id="IPR014729">
    <property type="entry name" value="Rossmann-like_a/b/a_fold"/>
</dbReference>
<dbReference type="SUPFAM" id="SSF52402">
    <property type="entry name" value="Adenine nucleotide alpha hydrolases-like"/>
    <property type="match status" value="2"/>
</dbReference>
<dbReference type="Pfam" id="PF00582">
    <property type="entry name" value="Usp"/>
    <property type="match status" value="2"/>
</dbReference>
<comment type="similarity">
    <text evidence="1">Belongs to the universal stress protein A family.</text>
</comment>
<name>A0ABV9RB11_9PSEU</name>
<feature type="domain" description="UspA" evidence="2">
    <location>
        <begin position="11"/>
        <end position="139"/>
    </location>
</feature>
<organism evidence="3 4">
    <name type="scientific">Actinomycetospora chibensis</name>
    <dbReference type="NCBI Taxonomy" id="663606"/>
    <lineage>
        <taxon>Bacteria</taxon>
        <taxon>Bacillati</taxon>
        <taxon>Actinomycetota</taxon>
        <taxon>Actinomycetes</taxon>
        <taxon>Pseudonocardiales</taxon>
        <taxon>Pseudonocardiaceae</taxon>
        <taxon>Actinomycetospora</taxon>
    </lineage>
</organism>
<evidence type="ECO:0000313" key="4">
    <source>
        <dbReference type="Proteomes" id="UP001595909"/>
    </source>
</evidence>